<evidence type="ECO:0000313" key="2">
    <source>
        <dbReference type="Proteomes" id="UP000245699"/>
    </source>
</evidence>
<reference evidence="1 2" key="1">
    <citation type="journal article" date="2018" name="MBio">
        <title>Comparative Genomics Reveals the Core Gene Toolbox for the Fungus-Insect Symbiosis.</title>
        <authorList>
            <person name="Wang Y."/>
            <person name="Stata M."/>
            <person name="Wang W."/>
            <person name="Stajich J.E."/>
            <person name="White M.M."/>
            <person name="Moncalvo J.M."/>
        </authorList>
    </citation>
    <scope>NUCLEOTIDE SEQUENCE [LARGE SCALE GENOMIC DNA]</scope>
    <source>
        <strain evidence="1 2">AUS-77-4</strain>
    </source>
</reference>
<dbReference type="OrthoDB" id="278212at2759"/>
<dbReference type="InterPro" id="IPR036561">
    <property type="entry name" value="MAM33_sf"/>
</dbReference>
<dbReference type="Pfam" id="PF02330">
    <property type="entry name" value="MAM33"/>
    <property type="match status" value="1"/>
</dbReference>
<dbReference type="Gene3D" id="3.10.280.10">
    <property type="entry name" value="Mitochondrial glycoprotein"/>
    <property type="match status" value="1"/>
</dbReference>
<keyword evidence="2" id="KW-1185">Reference proteome</keyword>
<evidence type="ECO:0008006" key="3">
    <source>
        <dbReference type="Google" id="ProtNLM"/>
    </source>
</evidence>
<sequence length="275" mass="31258">MIGNLSRLVKLASHNKIASRAVPSFYRAAQKPSVINCLSLRNFNSSSVFHRSGENDQSLIQTLTDEVKYEKDIVEDQGEPEFIKSFVEKTGFRIISNPGESDIALEKDFGNEKIHVRFSINDIVNMNDDFNQVEVFEEGDGNQQPTKIADNHREEEKASDFHVNLILTITKPNSPTLHFDLVAEEGEIGVNQMMFFNNPKIALEQTSEADYTRRGSYIGPVFGQLSDDLKDGIDLFLEDRGIDTGLVMFMQDYIEFKEQGEYLHWLEQFSAFAKA</sequence>
<dbReference type="GO" id="GO:0005759">
    <property type="term" value="C:mitochondrial matrix"/>
    <property type="evidence" value="ECO:0007669"/>
    <property type="project" value="InterPro"/>
</dbReference>
<dbReference type="InterPro" id="IPR003428">
    <property type="entry name" value="MAM33"/>
</dbReference>
<organism evidence="1 2">
    <name type="scientific">Furculomyces boomerangus</name>
    <dbReference type="NCBI Taxonomy" id="61424"/>
    <lineage>
        <taxon>Eukaryota</taxon>
        <taxon>Fungi</taxon>
        <taxon>Fungi incertae sedis</taxon>
        <taxon>Zoopagomycota</taxon>
        <taxon>Kickxellomycotina</taxon>
        <taxon>Harpellomycetes</taxon>
        <taxon>Harpellales</taxon>
        <taxon>Harpellaceae</taxon>
        <taxon>Furculomyces</taxon>
    </lineage>
</organism>
<proteinExistence type="predicted"/>
<dbReference type="GO" id="GO:0042256">
    <property type="term" value="P:cytosolic ribosome assembly"/>
    <property type="evidence" value="ECO:0007669"/>
    <property type="project" value="TreeGrafter"/>
</dbReference>
<dbReference type="EMBL" id="MBFT01000111">
    <property type="protein sequence ID" value="PVU97342.1"/>
    <property type="molecule type" value="Genomic_DNA"/>
</dbReference>
<comment type="caution">
    <text evidence="1">The sequence shown here is derived from an EMBL/GenBank/DDBJ whole genome shotgun (WGS) entry which is preliminary data.</text>
</comment>
<dbReference type="PANTHER" id="PTHR10826">
    <property type="entry name" value="COMPLEMENT COMPONENT 1"/>
    <property type="match status" value="1"/>
</dbReference>
<name>A0A2T9YYB6_9FUNG</name>
<evidence type="ECO:0000313" key="1">
    <source>
        <dbReference type="EMBL" id="PVU97342.1"/>
    </source>
</evidence>
<dbReference type="PANTHER" id="PTHR10826:SF1">
    <property type="entry name" value="COMPLEMENT COMPONENT 1 Q SUBCOMPONENT-BINDING PROTEIN, MITOCHONDRIAL"/>
    <property type="match status" value="1"/>
</dbReference>
<dbReference type="SUPFAM" id="SSF54529">
    <property type="entry name" value="Mitochondrial glycoprotein MAM33-like"/>
    <property type="match status" value="1"/>
</dbReference>
<gene>
    <name evidence="1" type="ORF">BB559_002077</name>
</gene>
<dbReference type="Proteomes" id="UP000245699">
    <property type="component" value="Unassembled WGS sequence"/>
</dbReference>
<protein>
    <recommendedName>
        <fullName evidence="3">Mitochondrial acidic protein MAM33</fullName>
    </recommendedName>
</protein>
<accession>A0A2T9YYB6</accession>
<dbReference type="STRING" id="61424.A0A2T9YYB6"/>
<dbReference type="AlphaFoldDB" id="A0A2T9YYB6"/>